<name>A0A6C0CB67_9ZZZZ</name>
<reference evidence="2" key="1">
    <citation type="journal article" date="2020" name="Nature">
        <title>Giant virus diversity and host interactions through global metagenomics.</title>
        <authorList>
            <person name="Schulz F."/>
            <person name="Roux S."/>
            <person name="Paez-Espino D."/>
            <person name="Jungbluth S."/>
            <person name="Walsh D.A."/>
            <person name="Denef V.J."/>
            <person name="McMahon K.D."/>
            <person name="Konstantinidis K.T."/>
            <person name="Eloe-Fadrosh E.A."/>
            <person name="Kyrpides N.C."/>
            <person name="Woyke T."/>
        </authorList>
    </citation>
    <scope>NUCLEOTIDE SEQUENCE</scope>
    <source>
        <strain evidence="2">GVMAG-M-3300020192-26</strain>
    </source>
</reference>
<sequence>MKPEVFSSEYKQKFIKLSSNSMFIDNCISLLDSICPIKKGPSTKYSNKDYFIAILDVFERFTYWSDYKGNIKWKTLHNKFRVLIKLNFFEIIFKNALTEYLQKNKSEKLKYQSIDSTAIINKQGKELIDFGHKGGKKRITNVSLICDSFGAPLAVHQFNGSRNDSTTIKETLNKIPINLKTEEASENNKHKRYFLADSGYCSIENRKMLNKRKYVPLIWYNKRNTKNAKILNKKKFNKTEQEIYKKRRIVESTFSWIKKFPKINCLYEKTSSSFTGLLFLASSYILINKT</sequence>
<dbReference type="Pfam" id="PF01609">
    <property type="entry name" value="DDE_Tnp_1"/>
    <property type="match status" value="1"/>
</dbReference>
<dbReference type="InterPro" id="IPR002559">
    <property type="entry name" value="Transposase_11"/>
</dbReference>
<accession>A0A6C0CB67</accession>
<dbReference type="PANTHER" id="PTHR30007">
    <property type="entry name" value="PHP DOMAIN PROTEIN"/>
    <property type="match status" value="1"/>
</dbReference>
<dbReference type="EMBL" id="MN739360">
    <property type="protein sequence ID" value="QHT00925.1"/>
    <property type="molecule type" value="Genomic_DNA"/>
</dbReference>
<feature type="domain" description="Transposase IS4-like" evidence="1">
    <location>
        <begin position="114"/>
        <end position="286"/>
    </location>
</feature>
<dbReference type="AlphaFoldDB" id="A0A6C0CB67"/>
<evidence type="ECO:0000313" key="2">
    <source>
        <dbReference type="EMBL" id="QHT00925.1"/>
    </source>
</evidence>
<dbReference type="GO" id="GO:0003677">
    <property type="term" value="F:DNA binding"/>
    <property type="evidence" value="ECO:0007669"/>
    <property type="project" value="InterPro"/>
</dbReference>
<organism evidence="2">
    <name type="scientific">viral metagenome</name>
    <dbReference type="NCBI Taxonomy" id="1070528"/>
    <lineage>
        <taxon>unclassified sequences</taxon>
        <taxon>metagenomes</taxon>
        <taxon>organismal metagenomes</taxon>
    </lineage>
</organism>
<dbReference type="GO" id="GO:0006313">
    <property type="term" value="P:DNA transposition"/>
    <property type="evidence" value="ECO:0007669"/>
    <property type="project" value="InterPro"/>
</dbReference>
<protein>
    <recommendedName>
        <fullName evidence="1">Transposase IS4-like domain-containing protein</fullName>
    </recommendedName>
</protein>
<proteinExistence type="predicted"/>
<evidence type="ECO:0000259" key="1">
    <source>
        <dbReference type="Pfam" id="PF01609"/>
    </source>
</evidence>
<dbReference type="GO" id="GO:0004803">
    <property type="term" value="F:transposase activity"/>
    <property type="evidence" value="ECO:0007669"/>
    <property type="project" value="InterPro"/>
</dbReference>